<name>A0A0N4VEZ2_ENTVE</name>
<dbReference type="Pfam" id="PF24524">
    <property type="entry name" value="DUF7596"/>
    <property type="match status" value="1"/>
</dbReference>
<dbReference type="AlphaFoldDB" id="A0A0N4VEZ2"/>
<dbReference type="EMBL" id="UXUI01009568">
    <property type="protein sequence ID" value="VDD93961.1"/>
    <property type="molecule type" value="Genomic_DNA"/>
</dbReference>
<protein>
    <submittedName>
        <fullName evidence="4">Acetyltransf_18 domain-containing protein</fullName>
    </submittedName>
</protein>
<proteinExistence type="predicted"/>
<dbReference type="Gene3D" id="3.40.630.90">
    <property type="match status" value="1"/>
</dbReference>
<dbReference type="InterPro" id="IPR056017">
    <property type="entry name" value="DUF7596"/>
</dbReference>
<reference evidence="2 3" key="2">
    <citation type="submission" date="2018-10" db="EMBL/GenBank/DDBJ databases">
        <authorList>
            <consortium name="Pathogen Informatics"/>
        </authorList>
    </citation>
    <scope>NUCLEOTIDE SEQUENCE [LARGE SCALE GENOMIC DNA]</scope>
</reference>
<keyword evidence="3" id="KW-1185">Reference proteome</keyword>
<reference evidence="4" key="1">
    <citation type="submission" date="2017-02" db="UniProtKB">
        <authorList>
            <consortium name="WormBaseParasite"/>
        </authorList>
    </citation>
    <scope>IDENTIFICATION</scope>
</reference>
<evidence type="ECO:0000259" key="1">
    <source>
        <dbReference type="Pfam" id="PF24524"/>
    </source>
</evidence>
<organism evidence="4">
    <name type="scientific">Enterobius vermicularis</name>
    <name type="common">Human pinworm</name>
    <dbReference type="NCBI Taxonomy" id="51028"/>
    <lineage>
        <taxon>Eukaryota</taxon>
        <taxon>Metazoa</taxon>
        <taxon>Ecdysozoa</taxon>
        <taxon>Nematoda</taxon>
        <taxon>Chromadorea</taxon>
        <taxon>Rhabditida</taxon>
        <taxon>Spirurina</taxon>
        <taxon>Oxyuridomorpha</taxon>
        <taxon>Oxyuroidea</taxon>
        <taxon>Oxyuridae</taxon>
        <taxon>Enterobius</taxon>
    </lineage>
</organism>
<accession>A0A0N4VEZ2</accession>
<dbReference type="STRING" id="51028.A0A0N4VEZ2"/>
<evidence type="ECO:0000313" key="2">
    <source>
        <dbReference type="EMBL" id="VDD93961.1"/>
    </source>
</evidence>
<dbReference type="Proteomes" id="UP000274131">
    <property type="component" value="Unassembled WGS sequence"/>
</dbReference>
<dbReference type="OrthoDB" id="5801741at2759"/>
<gene>
    <name evidence="2" type="ORF">EVEC_LOCUS8712</name>
</gene>
<dbReference type="WBParaSite" id="EVEC_0000927101-mRNA-1">
    <property type="protein sequence ID" value="EVEC_0000927101-mRNA-1"/>
    <property type="gene ID" value="EVEC_0000927101"/>
</dbReference>
<evidence type="ECO:0000313" key="4">
    <source>
        <dbReference type="WBParaSite" id="EVEC_0000927101-mRNA-1"/>
    </source>
</evidence>
<sequence length="333" mass="38098">MLTSLPVHELLEKTKANEVLCGRLLPTNNNVAFIDNNTIYTVTVVDNTDENKPIAFGAFHICSKNQVVEIADPEIQAEYLPQYYGAFGDRINQPALVHAYDQLIEMTFTIYNMDVTKNITVDLYNFELFNEDKKVEMRDRLGFLVSNDCNIYEVTANKSVLQNIMDEETEQNIYLSYEEMTEANKEYILDYDSTISLYNRDIYLEFLLSIKEIVKQPIFSIMRKKINNLLQLNGVVACEAGQPVGYALGLNNRVLQCYAETESIARGLLRELLPKISGEAVTMFVPERKDKASATILDKAIDARRIQRYHSRIIPAQIKWEAIFAMNIGLALY</sequence>
<feature type="domain" description="DUF7596" evidence="1">
    <location>
        <begin position="67"/>
        <end position="145"/>
    </location>
</feature>
<evidence type="ECO:0000313" key="3">
    <source>
        <dbReference type="Proteomes" id="UP000274131"/>
    </source>
</evidence>